<dbReference type="EMBL" id="MT142519">
    <property type="protein sequence ID" value="QJA83875.1"/>
    <property type="molecule type" value="Genomic_DNA"/>
</dbReference>
<sequence length="85" mass="9894">MDFIFEEKCWGLRVSRDFMFKMPRHFDPENLIKGAIIGEVDITGCTRKSNSPWFVGRYGFTLAYPVLYSDPIPCRGHLGFFEPEI</sequence>
<proteinExistence type="predicted"/>
<dbReference type="EMBL" id="MT144712">
    <property type="protein sequence ID" value="QJH98013.1"/>
    <property type="molecule type" value="Genomic_DNA"/>
</dbReference>
<accession>A0A6M3IM77</accession>
<evidence type="ECO:0000313" key="1">
    <source>
        <dbReference type="EMBL" id="QJA58268.1"/>
    </source>
</evidence>
<reference evidence="1" key="1">
    <citation type="submission" date="2020-03" db="EMBL/GenBank/DDBJ databases">
        <title>The deep terrestrial virosphere.</title>
        <authorList>
            <person name="Holmfeldt K."/>
            <person name="Nilsson E."/>
            <person name="Simone D."/>
            <person name="Lopez-Fernandez M."/>
            <person name="Wu X."/>
            <person name="de Brujin I."/>
            <person name="Lundin D."/>
            <person name="Andersson A."/>
            <person name="Bertilsson S."/>
            <person name="Dopson M."/>
        </authorList>
    </citation>
    <scope>NUCLEOTIDE SEQUENCE</scope>
    <source>
        <strain evidence="2">MM415A00250</strain>
        <strain evidence="1">MM415B01475</strain>
        <strain evidence="3">TM448B01180</strain>
    </source>
</reference>
<evidence type="ECO:0000313" key="2">
    <source>
        <dbReference type="EMBL" id="QJA83875.1"/>
    </source>
</evidence>
<protein>
    <submittedName>
        <fullName evidence="1">Uncharacterized protein</fullName>
    </submittedName>
</protein>
<dbReference type="EMBL" id="MT141316">
    <property type="protein sequence ID" value="QJA58268.1"/>
    <property type="molecule type" value="Genomic_DNA"/>
</dbReference>
<evidence type="ECO:0000313" key="3">
    <source>
        <dbReference type="EMBL" id="QJH98013.1"/>
    </source>
</evidence>
<gene>
    <name evidence="2" type="ORF">MM415A00250_0053</name>
    <name evidence="1" type="ORF">MM415B01475_0004</name>
    <name evidence="3" type="ORF">TM448B01180_0004</name>
</gene>
<dbReference type="AlphaFoldDB" id="A0A6M3IM77"/>
<name>A0A6M3IM77_9ZZZZ</name>
<organism evidence="1">
    <name type="scientific">viral metagenome</name>
    <dbReference type="NCBI Taxonomy" id="1070528"/>
    <lineage>
        <taxon>unclassified sequences</taxon>
        <taxon>metagenomes</taxon>
        <taxon>organismal metagenomes</taxon>
    </lineage>
</organism>